<accession>A0A0D3F4M5</accession>
<reference evidence="1" key="2">
    <citation type="submission" date="2015-03" db="UniProtKB">
        <authorList>
            <consortium name="EnsemblPlants"/>
        </authorList>
    </citation>
    <scope>IDENTIFICATION</scope>
</reference>
<proteinExistence type="predicted"/>
<dbReference type="HOGENOM" id="CLU_3436911_0_0_1"/>
<sequence length="12" mass="1404">MAREGIAQVGWW</sequence>
<dbReference type="Gramene" id="OBART02G15090.2">
    <property type="protein sequence ID" value="OBART02G15090.2"/>
    <property type="gene ID" value="OBART02G15090"/>
</dbReference>
<evidence type="ECO:0000313" key="1">
    <source>
        <dbReference type="EnsemblPlants" id="OBART02G15090.2"/>
    </source>
</evidence>
<reference evidence="1" key="1">
    <citation type="journal article" date="2009" name="Rice">
        <title>De Novo Next Generation Sequencing of Plant Genomes.</title>
        <authorList>
            <person name="Rounsley S."/>
            <person name="Marri P.R."/>
            <person name="Yu Y."/>
            <person name="He R."/>
            <person name="Sisneros N."/>
            <person name="Goicoechea J.L."/>
            <person name="Lee S.J."/>
            <person name="Angelova A."/>
            <person name="Kudrna D."/>
            <person name="Luo M."/>
            <person name="Affourtit J."/>
            <person name="Desany B."/>
            <person name="Knight J."/>
            <person name="Niazi F."/>
            <person name="Egholm M."/>
            <person name="Wing R.A."/>
        </authorList>
    </citation>
    <scope>NUCLEOTIDE SEQUENCE [LARGE SCALE GENOMIC DNA]</scope>
    <source>
        <strain evidence="1">cv. IRGC 105608</strain>
    </source>
</reference>
<dbReference type="EnsemblPlants" id="OBART02G15090.2">
    <property type="protein sequence ID" value="OBART02G15090.2"/>
    <property type="gene ID" value="OBART02G15090"/>
</dbReference>
<name>A0A0D3F4M5_9ORYZ</name>
<dbReference type="Proteomes" id="UP000026960">
    <property type="component" value="Chromosome 2"/>
</dbReference>
<keyword evidence="2" id="KW-1185">Reference proteome</keyword>
<evidence type="ECO:0000313" key="2">
    <source>
        <dbReference type="Proteomes" id="UP000026960"/>
    </source>
</evidence>
<protein>
    <submittedName>
        <fullName evidence="1">Uncharacterized protein</fullName>
    </submittedName>
</protein>
<organism evidence="1">
    <name type="scientific">Oryza barthii</name>
    <dbReference type="NCBI Taxonomy" id="65489"/>
    <lineage>
        <taxon>Eukaryota</taxon>
        <taxon>Viridiplantae</taxon>
        <taxon>Streptophyta</taxon>
        <taxon>Embryophyta</taxon>
        <taxon>Tracheophyta</taxon>
        <taxon>Spermatophyta</taxon>
        <taxon>Magnoliopsida</taxon>
        <taxon>Liliopsida</taxon>
        <taxon>Poales</taxon>
        <taxon>Poaceae</taxon>
        <taxon>BOP clade</taxon>
        <taxon>Oryzoideae</taxon>
        <taxon>Oryzeae</taxon>
        <taxon>Oryzinae</taxon>
        <taxon>Oryza</taxon>
    </lineage>
</organism>